<gene>
    <name evidence="1" type="ORF">DWZ95_03040</name>
</gene>
<dbReference type="AlphaFoldDB" id="A0A415NEA8"/>
<accession>A0A415NEA8</accession>
<name>A0A415NEA8_9BACE</name>
<evidence type="ECO:0000313" key="1">
    <source>
        <dbReference type="EMBL" id="RHL95816.1"/>
    </source>
</evidence>
<reference evidence="1 2" key="1">
    <citation type="submission" date="2018-08" db="EMBL/GenBank/DDBJ databases">
        <title>A genome reference for cultivated species of the human gut microbiota.</title>
        <authorList>
            <person name="Zou Y."/>
            <person name="Xue W."/>
            <person name="Luo G."/>
        </authorList>
    </citation>
    <scope>NUCLEOTIDE SEQUENCE [LARGE SCALE GENOMIC DNA]</scope>
    <source>
        <strain evidence="1 2">AF36-16BH</strain>
    </source>
</reference>
<evidence type="ECO:0000313" key="2">
    <source>
        <dbReference type="Proteomes" id="UP000285013"/>
    </source>
</evidence>
<proteinExistence type="predicted"/>
<dbReference type="Proteomes" id="UP000285013">
    <property type="component" value="Unassembled WGS sequence"/>
</dbReference>
<comment type="caution">
    <text evidence="1">The sequence shown here is derived from an EMBL/GenBank/DDBJ whole genome shotgun (WGS) entry which is preliminary data.</text>
</comment>
<organism evidence="1 2">
    <name type="scientific">Bacteroides intestinalis</name>
    <dbReference type="NCBI Taxonomy" id="329854"/>
    <lineage>
        <taxon>Bacteria</taxon>
        <taxon>Pseudomonadati</taxon>
        <taxon>Bacteroidota</taxon>
        <taxon>Bacteroidia</taxon>
        <taxon>Bacteroidales</taxon>
        <taxon>Bacteroidaceae</taxon>
        <taxon>Bacteroides</taxon>
    </lineage>
</organism>
<dbReference type="EMBL" id="QRPE01000002">
    <property type="protein sequence ID" value="RHL95816.1"/>
    <property type="molecule type" value="Genomic_DNA"/>
</dbReference>
<sequence>MFPCPAMLCQCCHRIIIRKGKHSVYKYFMSKSKSFIRWKENEGAVGCHTGRPFVHDPVRNFPKVPPAWFSPPGSNCQAASRYRKNGTVSCRPAG</sequence>
<protein>
    <submittedName>
        <fullName evidence="1">Uncharacterized protein</fullName>
    </submittedName>
</protein>